<dbReference type="EMBL" id="JAGGJU010000009">
    <property type="protein sequence ID" value="MBP1851878.1"/>
    <property type="molecule type" value="Genomic_DNA"/>
</dbReference>
<evidence type="ECO:0000259" key="1">
    <source>
        <dbReference type="PROSITE" id="PS51186"/>
    </source>
</evidence>
<dbReference type="Gene3D" id="3.40.630.30">
    <property type="match status" value="1"/>
</dbReference>
<dbReference type="PANTHER" id="PTHR43072:SF8">
    <property type="entry name" value="ACYLTRANSFERASE FABY-RELATED"/>
    <property type="match status" value="1"/>
</dbReference>
<dbReference type="SUPFAM" id="SSF55729">
    <property type="entry name" value="Acyl-CoA N-acyltransferases (Nat)"/>
    <property type="match status" value="1"/>
</dbReference>
<keyword evidence="3" id="KW-1185">Reference proteome</keyword>
<evidence type="ECO:0000313" key="3">
    <source>
        <dbReference type="Proteomes" id="UP000759443"/>
    </source>
</evidence>
<proteinExistence type="predicted"/>
<gene>
    <name evidence="2" type="ORF">J2Z17_003330</name>
</gene>
<dbReference type="Pfam" id="PF13420">
    <property type="entry name" value="Acetyltransf_4"/>
    <property type="match status" value="1"/>
</dbReference>
<dbReference type="CDD" id="cd04301">
    <property type="entry name" value="NAT_SF"/>
    <property type="match status" value="1"/>
</dbReference>
<organism evidence="2 3">
    <name type="scientific">Rhizobium halophytocola</name>
    <dbReference type="NCBI Taxonomy" id="735519"/>
    <lineage>
        <taxon>Bacteria</taxon>
        <taxon>Pseudomonadati</taxon>
        <taxon>Pseudomonadota</taxon>
        <taxon>Alphaproteobacteria</taxon>
        <taxon>Hyphomicrobiales</taxon>
        <taxon>Rhizobiaceae</taxon>
        <taxon>Rhizobium/Agrobacterium group</taxon>
        <taxon>Rhizobium</taxon>
    </lineage>
</organism>
<feature type="domain" description="N-acetyltransferase" evidence="1">
    <location>
        <begin position="3"/>
        <end position="166"/>
    </location>
</feature>
<dbReference type="RefSeq" id="WP_209946728.1">
    <property type="nucleotide sequence ID" value="NZ_JAGGJU010000009.1"/>
</dbReference>
<dbReference type="EC" id="2.3.1.183" evidence="2"/>
<dbReference type="PANTHER" id="PTHR43072">
    <property type="entry name" value="N-ACETYLTRANSFERASE"/>
    <property type="match status" value="1"/>
</dbReference>
<keyword evidence="2" id="KW-0012">Acyltransferase</keyword>
<dbReference type="InterPro" id="IPR000182">
    <property type="entry name" value="GNAT_dom"/>
</dbReference>
<sequence>MSFVLRPATHADIASIREIYADAVLTGTASYEIDPPDAAEMTARFEAIAARGYPYLAAEAADGSLAGYAYAAAFRPRPAYRWLVEDSIYLSQKARGQGLGRQLLQALIERSTALGFRQMAAVIGGASAASVALHRGCGFEMVGTMTGTGFKHGGWLDTVFMQRRLGEGTSTSPDADTYPGTLFGG</sequence>
<accession>A0ABS4E1T7</accession>
<comment type="caution">
    <text evidence="2">The sequence shown here is derived from an EMBL/GenBank/DDBJ whole genome shotgun (WGS) entry which is preliminary data.</text>
</comment>
<dbReference type="InterPro" id="IPR016181">
    <property type="entry name" value="Acyl_CoA_acyltransferase"/>
</dbReference>
<dbReference type="Proteomes" id="UP000759443">
    <property type="component" value="Unassembled WGS sequence"/>
</dbReference>
<dbReference type="GO" id="GO:0102971">
    <property type="term" value="F:phosphinothricin N-acetyltransferase activity"/>
    <property type="evidence" value="ECO:0007669"/>
    <property type="project" value="UniProtKB-EC"/>
</dbReference>
<keyword evidence="2" id="KW-0808">Transferase</keyword>
<name>A0ABS4E1T7_9HYPH</name>
<protein>
    <submittedName>
        <fullName evidence="2">Phosphinothricin acetyltransferase</fullName>
        <ecNumber evidence="2">2.3.1.183</ecNumber>
    </submittedName>
</protein>
<evidence type="ECO:0000313" key="2">
    <source>
        <dbReference type="EMBL" id="MBP1851878.1"/>
    </source>
</evidence>
<dbReference type="PROSITE" id="PS51186">
    <property type="entry name" value="GNAT"/>
    <property type="match status" value="1"/>
</dbReference>
<reference evidence="2 3" key="1">
    <citation type="submission" date="2021-03" db="EMBL/GenBank/DDBJ databases">
        <title>Genomic Encyclopedia of Type Strains, Phase IV (KMG-IV): sequencing the most valuable type-strain genomes for metagenomic binning, comparative biology and taxonomic classification.</title>
        <authorList>
            <person name="Goeker M."/>
        </authorList>
    </citation>
    <scope>NUCLEOTIDE SEQUENCE [LARGE SCALE GENOMIC DNA]</scope>
    <source>
        <strain evidence="2 3">DSM 21600</strain>
    </source>
</reference>